<organism evidence="3 4">
    <name type="scientific">Botryosphaeria dothidea</name>
    <dbReference type="NCBI Taxonomy" id="55169"/>
    <lineage>
        <taxon>Eukaryota</taxon>
        <taxon>Fungi</taxon>
        <taxon>Dikarya</taxon>
        <taxon>Ascomycota</taxon>
        <taxon>Pezizomycotina</taxon>
        <taxon>Dothideomycetes</taxon>
        <taxon>Dothideomycetes incertae sedis</taxon>
        <taxon>Botryosphaeriales</taxon>
        <taxon>Botryosphaeriaceae</taxon>
        <taxon>Botryosphaeria</taxon>
    </lineage>
</organism>
<dbReference type="Proteomes" id="UP000572817">
    <property type="component" value="Unassembled WGS sequence"/>
</dbReference>
<protein>
    <submittedName>
        <fullName evidence="3">Chitin-binding domain 3</fullName>
    </submittedName>
</protein>
<comment type="caution">
    <text evidence="3">The sequence shown here is derived from an EMBL/GenBank/DDBJ whole genome shotgun (WGS) entry which is preliminary data.</text>
</comment>
<feature type="compositionally biased region" description="Basic residues" evidence="1">
    <location>
        <begin position="385"/>
        <end position="403"/>
    </location>
</feature>
<keyword evidence="4" id="KW-1185">Reference proteome</keyword>
<feature type="signal peptide" evidence="2">
    <location>
        <begin position="1"/>
        <end position="21"/>
    </location>
</feature>
<evidence type="ECO:0000313" key="3">
    <source>
        <dbReference type="EMBL" id="KAF4313911.1"/>
    </source>
</evidence>
<name>A0A8H4J648_9PEZI</name>
<evidence type="ECO:0000256" key="1">
    <source>
        <dbReference type="SAM" id="MobiDB-lite"/>
    </source>
</evidence>
<feature type="region of interest" description="Disordered" evidence="1">
    <location>
        <begin position="379"/>
        <end position="403"/>
    </location>
</feature>
<sequence length="403" mass="41914">MTCRTLACSILALYAASAVRAHIVLQEPTPYFATKLGEFNGPLPDAASYPCMWPTWSGELNSQGNQPERTEIKVGAENTVKFKGTAVHNGGGCQFSITTDQTPQRNSTFKVFYSIEGGCPGMDSAVRDFRYTLPDSIPSGDAIFAWSWFPVSSGAKEMYMNCAPIKVTGGANDDTEFSKLPDLFIANLAGDDEFTCQTQDSRVVEFPDPGDLFLNKAELKNGDLLGALAAPTDKNTGGSCGEAGATTLATPGQAEGASTAAPVSAALSTPAAGFVEASVASSVAEAPEATPTTLLTASAPDATAAGVAAAEPAVASPEVAAADGSSNSTCGSANSGDLVCNGTSQFGICNWGKVVWQQVAAGTMCEDGAIKASKKARAAVEVRERRSHMHSHRRLSGRRQFRS</sequence>
<dbReference type="PANTHER" id="PTHR36182:SF2">
    <property type="entry name" value="LYTIC POLYSACCHARIDE MONOOXYGENASE"/>
    <property type="match status" value="1"/>
</dbReference>
<accession>A0A8H4J648</accession>
<gene>
    <name evidence="3" type="ORF">GTA08_BOTSDO01521</name>
</gene>
<proteinExistence type="predicted"/>
<evidence type="ECO:0000313" key="4">
    <source>
        <dbReference type="Proteomes" id="UP000572817"/>
    </source>
</evidence>
<dbReference type="AlphaFoldDB" id="A0A8H4J648"/>
<dbReference type="OrthoDB" id="2342176at2759"/>
<dbReference type="PANTHER" id="PTHR36182">
    <property type="entry name" value="PROTEIN, PUTATIVE (AFU_ORTHOLOGUE AFUA_6G10930)-RELATED"/>
    <property type="match status" value="1"/>
</dbReference>
<dbReference type="EMBL" id="WWBZ02000001">
    <property type="protein sequence ID" value="KAF4313911.1"/>
    <property type="molecule type" value="Genomic_DNA"/>
</dbReference>
<feature type="chain" id="PRO_5034048861" evidence="2">
    <location>
        <begin position="22"/>
        <end position="403"/>
    </location>
</feature>
<evidence type="ECO:0000256" key="2">
    <source>
        <dbReference type="SAM" id="SignalP"/>
    </source>
</evidence>
<keyword evidence="2" id="KW-0732">Signal</keyword>
<reference evidence="3" key="1">
    <citation type="submission" date="2020-04" db="EMBL/GenBank/DDBJ databases">
        <title>Genome Assembly and Annotation of Botryosphaeria dothidea sdau 11-99, a Latent Pathogen of Apple Fruit Ring Rot in China.</title>
        <authorList>
            <person name="Yu C."/>
            <person name="Diao Y."/>
            <person name="Lu Q."/>
            <person name="Zhao J."/>
            <person name="Cui S."/>
            <person name="Peng C."/>
            <person name="He B."/>
            <person name="Liu H."/>
        </authorList>
    </citation>
    <scope>NUCLEOTIDE SEQUENCE [LARGE SCALE GENOMIC DNA]</scope>
    <source>
        <strain evidence="3">Sdau11-99</strain>
    </source>
</reference>
<dbReference type="Gene3D" id="2.70.50.70">
    <property type="match status" value="1"/>
</dbReference>